<keyword evidence="4" id="KW-0378">Hydrolase</keyword>
<dbReference type="Gene3D" id="3.20.20.80">
    <property type="entry name" value="Glycosidases"/>
    <property type="match status" value="1"/>
</dbReference>
<gene>
    <name evidence="10" type="ORF">WN50_24765</name>
    <name evidence="11" type="ORF">WN50_39865</name>
</gene>
<accession>A0A0F5Y9G6</accession>
<feature type="binding site" evidence="8">
    <location>
        <position position="309"/>
    </location>
    <ligand>
        <name>Ca(2+)</name>
        <dbReference type="ChEBI" id="CHEBI:29108"/>
        <label>3</label>
    </ligand>
</feature>
<evidence type="ECO:0000256" key="2">
    <source>
        <dbReference type="ARBA" id="ARBA00008061"/>
    </source>
</evidence>
<evidence type="ECO:0000313" key="10">
    <source>
        <dbReference type="EMBL" id="KKD35536.1"/>
    </source>
</evidence>
<dbReference type="SUPFAM" id="SSF51011">
    <property type="entry name" value="Glycosyl hydrolase domain"/>
    <property type="match status" value="1"/>
</dbReference>
<feature type="binding site" evidence="8">
    <location>
        <position position="211"/>
    </location>
    <ligand>
        <name>Ca(2+)</name>
        <dbReference type="ChEBI" id="CHEBI:29108"/>
        <label>2</label>
    </ligand>
</feature>
<keyword evidence="3 8" id="KW-0479">Metal-binding</keyword>
<comment type="caution">
    <text evidence="10">The sequence shown here is derived from an EMBL/GenBank/DDBJ whole genome shotgun (WGS) entry which is preliminary data.</text>
</comment>
<dbReference type="SMART" id="SM00642">
    <property type="entry name" value="Aamy"/>
    <property type="match status" value="1"/>
</dbReference>
<dbReference type="GO" id="GO:0005509">
    <property type="term" value="F:calcium ion binding"/>
    <property type="evidence" value="ECO:0007669"/>
    <property type="project" value="InterPro"/>
</dbReference>
<feature type="binding site" evidence="8">
    <location>
        <position position="419"/>
    </location>
    <ligand>
        <name>Ca(2+)</name>
        <dbReference type="ChEBI" id="CHEBI:29108"/>
        <label>3</label>
    </ligand>
</feature>
<evidence type="ECO:0000313" key="11">
    <source>
        <dbReference type="EMBL" id="KMW69869.1"/>
    </source>
</evidence>
<dbReference type="CDD" id="cd11318">
    <property type="entry name" value="AmyAc_bac_fung_AmyA"/>
    <property type="match status" value="1"/>
</dbReference>
<dbReference type="PATRIC" id="fig|1637645.4.peg.6062"/>
<reference evidence="10 12" key="1">
    <citation type="submission" date="2015-06" db="EMBL/GenBank/DDBJ databases">
        <title>Draft genome assembly of filamentous brackish cyanobacterium Limnoraphis robusta strain CS-951.</title>
        <authorList>
            <person name="Willis A."/>
            <person name="Parks M."/>
            <person name="Burford M.A."/>
        </authorList>
    </citation>
    <scope>NUCLEOTIDE SEQUENCE [LARGE SCALE GENOMIC DNA]</scope>
    <source>
        <strain evidence="10 12">CS-951</strain>
    </source>
</reference>
<dbReference type="SUPFAM" id="SSF51445">
    <property type="entry name" value="(Trans)glycosidases"/>
    <property type="match status" value="1"/>
</dbReference>
<sequence length="494" mass="57806">MSKINGTIMQYFHWYIDPSLSLWNEIKNRAKELADAGITALWLPPAYKGCNLTEPERAWNDVGYSTYDLFDLGEFDQKGAIRTRYGTREQYLAAIQAAHHAGIQIYADVVFKHKNAADDPEFVEAVPVAWNNRNVDMGHTRTIQIYSHFKFPGRQDKYSSLKWRWWHFDAVNHNASNWNDQTIYRLKDKTFETQVDPRHGNYDFLMACDLDTSNEEVRQELYHWGKWILETTGVDGFRLDAIKHISSSFFVDWLNFLREYTGRELFTVGEYWENNVEALHEYISKTQGKMSLFDVPLHYNFHRASQSGGYYDMRTILNGTLMQQQPALAVTFVENHASQPLQALQSVVEPWFKPLAYAIILLRQEGCPCIFYADYYGAHYFDKGYEIWMNTHRWIIDKLLYARQHFAYGDQEDYFNHPDFIGWTRLGDQTHPQAMAVILSNASQGQQWMKVGKPNTQFYDVTEHIKEPVYTNEYGWGEFRCNAGSVSVWVQASF</sequence>
<dbReference type="PANTHER" id="PTHR43447">
    <property type="entry name" value="ALPHA-AMYLASE"/>
    <property type="match status" value="1"/>
</dbReference>
<dbReference type="GO" id="GO:0005975">
    <property type="term" value="P:carbohydrate metabolic process"/>
    <property type="evidence" value="ECO:0007669"/>
    <property type="project" value="InterPro"/>
</dbReference>
<feature type="binding site" evidence="8">
    <location>
        <position position="203"/>
    </location>
    <ligand>
        <name>Ca(2+)</name>
        <dbReference type="ChEBI" id="CHEBI:29108"/>
        <label>1</label>
    </ligand>
</feature>
<comment type="cofactor">
    <cofactor evidence="1">
        <name>Ca(2+)</name>
        <dbReference type="ChEBI" id="CHEBI:29108"/>
    </cofactor>
</comment>
<dbReference type="GO" id="GO:0004553">
    <property type="term" value="F:hydrolase activity, hydrolyzing O-glycosyl compounds"/>
    <property type="evidence" value="ECO:0007669"/>
    <property type="project" value="InterPro"/>
</dbReference>
<name>A0A0F5Y9G6_9CYAN</name>
<dbReference type="EMBL" id="LATL02000308">
    <property type="protein sequence ID" value="KKD35536.1"/>
    <property type="molecule type" value="Genomic_DNA"/>
</dbReference>
<dbReference type="EMBL" id="LATL02000356">
    <property type="protein sequence ID" value="KMW69869.1"/>
    <property type="molecule type" value="Genomic_DNA"/>
</dbReference>
<dbReference type="NCBIfam" id="NF006969">
    <property type="entry name" value="PRK09441.1-2"/>
    <property type="match status" value="1"/>
</dbReference>
<dbReference type="InterPro" id="IPR013776">
    <property type="entry name" value="A-amylase_thermo"/>
</dbReference>
<keyword evidence="5" id="KW-0119">Carbohydrate metabolism</keyword>
<feature type="binding site" evidence="8">
    <location>
        <position position="209"/>
    </location>
    <ligand>
        <name>Ca(2+)</name>
        <dbReference type="ChEBI" id="CHEBI:29108"/>
        <label>1</label>
    </ligand>
</feature>
<dbReference type="Gene3D" id="2.60.40.1180">
    <property type="entry name" value="Golgi alpha-mannosidase II"/>
    <property type="match status" value="1"/>
</dbReference>
<evidence type="ECO:0000256" key="1">
    <source>
        <dbReference type="ARBA" id="ARBA00001913"/>
    </source>
</evidence>
<dbReference type="PIRSF" id="PIRSF001021">
    <property type="entry name" value="Alph-amls_thrmst"/>
    <property type="match status" value="1"/>
</dbReference>
<comment type="similarity">
    <text evidence="2">Belongs to the glycosyl hydrolase 13 family.</text>
</comment>
<feature type="active site" description="Nucleophile" evidence="7">
    <location>
        <position position="240"/>
    </location>
</feature>
<organism evidence="10 12">
    <name type="scientific">Limnoraphis robusta CS-951</name>
    <dbReference type="NCBI Taxonomy" id="1637645"/>
    <lineage>
        <taxon>Bacteria</taxon>
        <taxon>Bacillati</taxon>
        <taxon>Cyanobacteriota</taxon>
        <taxon>Cyanophyceae</taxon>
        <taxon>Oscillatoriophycideae</taxon>
        <taxon>Oscillatoriales</taxon>
        <taxon>Sirenicapillariaceae</taxon>
        <taxon>Limnoraphis</taxon>
    </lineage>
</organism>
<evidence type="ECO:0000259" key="9">
    <source>
        <dbReference type="SMART" id="SM00642"/>
    </source>
</evidence>
<dbReference type="InterPro" id="IPR017853">
    <property type="entry name" value="GH"/>
</dbReference>
<evidence type="ECO:0000256" key="8">
    <source>
        <dbReference type="PIRSR" id="PIRSR001021-2"/>
    </source>
</evidence>
<evidence type="ECO:0000256" key="4">
    <source>
        <dbReference type="ARBA" id="ARBA00022801"/>
    </source>
</evidence>
<dbReference type="Gene3D" id="2.40.30.140">
    <property type="match status" value="1"/>
</dbReference>
<dbReference type="RefSeq" id="WP_046281275.1">
    <property type="nucleotide sequence ID" value="NZ_LATL02000308.1"/>
</dbReference>
<dbReference type="AlphaFoldDB" id="A0A0F5Y9G6"/>
<feature type="binding site" evidence="8">
    <location>
        <position position="169"/>
    </location>
    <ligand>
        <name>Ca(2+)</name>
        <dbReference type="ChEBI" id="CHEBI:29108"/>
        <label>2</label>
    </ligand>
</feature>
<feature type="active site" description="Proton donor" evidence="7">
    <location>
        <position position="270"/>
    </location>
</feature>
<keyword evidence="8" id="KW-0106">Calcium</keyword>
<evidence type="ECO:0000256" key="7">
    <source>
        <dbReference type="PIRSR" id="PIRSR001021-1"/>
    </source>
</evidence>
<feature type="domain" description="Glycosyl hydrolase family 13 catalytic" evidence="9">
    <location>
        <begin position="6"/>
        <end position="403"/>
    </location>
</feature>
<dbReference type="OrthoDB" id="9805159at2"/>
<feature type="binding site" evidence="8">
    <location>
        <position position="244"/>
    </location>
    <ligand>
        <name>Ca(2+)</name>
        <dbReference type="ChEBI" id="CHEBI:29108"/>
        <label>1</label>
    </ligand>
</feature>
<dbReference type="InterPro" id="IPR013780">
    <property type="entry name" value="Glyco_hydro_b"/>
</dbReference>
<dbReference type="Pfam" id="PF00128">
    <property type="entry name" value="Alpha-amylase"/>
    <property type="match status" value="1"/>
</dbReference>
<dbReference type="NCBIfam" id="NF006968">
    <property type="entry name" value="PRK09441.1-1"/>
    <property type="match status" value="1"/>
</dbReference>
<keyword evidence="6" id="KW-0326">Glycosidase</keyword>
<evidence type="ECO:0000256" key="6">
    <source>
        <dbReference type="ARBA" id="ARBA00023295"/>
    </source>
</evidence>
<evidence type="ECO:0000256" key="3">
    <source>
        <dbReference type="ARBA" id="ARBA00022723"/>
    </source>
</evidence>
<protein>
    <submittedName>
        <fullName evidence="10">Cytochrome C oxidase subunit II</fullName>
    </submittedName>
</protein>
<evidence type="ECO:0000313" key="12">
    <source>
        <dbReference type="Proteomes" id="UP000033607"/>
    </source>
</evidence>
<evidence type="ECO:0000256" key="5">
    <source>
        <dbReference type="ARBA" id="ARBA00023277"/>
    </source>
</evidence>
<proteinExistence type="inferred from homology"/>
<dbReference type="InterPro" id="IPR006047">
    <property type="entry name" value="GH13_cat_dom"/>
</dbReference>
<dbReference type="Proteomes" id="UP000033607">
    <property type="component" value="Unassembled WGS sequence"/>
</dbReference>